<dbReference type="EMBL" id="JAAXOQ010000007">
    <property type="protein sequence ID" value="NKY18166.1"/>
    <property type="molecule type" value="Genomic_DNA"/>
</dbReference>
<organism evidence="2 3">
    <name type="scientific">Tsukamurella spumae</name>
    <dbReference type="NCBI Taxonomy" id="44753"/>
    <lineage>
        <taxon>Bacteria</taxon>
        <taxon>Bacillati</taxon>
        <taxon>Actinomycetota</taxon>
        <taxon>Actinomycetes</taxon>
        <taxon>Mycobacteriales</taxon>
        <taxon>Tsukamurellaceae</taxon>
        <taxon>Tsukamurella</taxon>
    </lineage>
</organism>
<dbReference type="GO" id="GO:0003677">
    <property type="term" value="F:DNA binding"/>
    <property type="evidence" value="ECO:0007669"/>
    <property type="project" value="InterPro"/>
</dbReference>
<dbReference type="AlphaFoldDB" id="A0A846X0P6"/>
<evidence type="ECO:0000313" key="2">
    <source>
        <dbReference type="EMBL" id="NKY18166.1"/>
    </source>
</evidence>
<sequence length="73" mass="8167">MNAQDSPQESPPVWLTTAEAAERARVSEWTVRQYIRTGRLCGYRLGGGTGHLRVRTADIDALMIAVEPTRRRA</sequence>
<dbReference type="RefSeq" id="WP_126198307.1">
    <property type="nucleotide sequence ID" value="NZ_BAAAKS010000004.1"/>
</dbReference>
<dbReference type="NCBIfam" id="TIGR01764">
    <property type="entry name" value="excise"/>
    <property type="match status" value="1"/>
</dbReference>
<dbReference type="InterPro" id="IPR009061">
    <property type="entry name" value="DNA-bd_dom_put_sf"/>
</dbReference>
<proteinExistence type="predicted"/>
<comment type="caution">
    <text evidence="2">The sequence shown here is derived from an EMBL/GenBank/DDBJ whole genome shotgun (WGS) entry which is preliminary data.</text>
</comment>
<gene>
    <name evidence="2" type="ORF">HF999_07275</name>
</gene>
<keyword evidence="3" id="KW-1185">Reference proteome</keyword>
<feature type="domain" description="Helix-turn-helix" evidence="1">
    <location>
        <begin position="14"/>
        <end position="63"/>
    </location>
</feature>
<dbReference type="Pfam" id="PF12728">
    <property type="entry name" value="HTH_17"/>
    <property type="match status" value="1"/>
</dbReference>
<evidence type="ECO:0000313" key="3">
    <source>
        <dbReference type="Proteomes" id="UP000582646"/>
    </source>
</evidence>
<dbReference type="InterPro" id="IPR041657">
    <property type="entry name" value="HTH_17"/>
</dbReference>
<evidence type="ECO:0000259" key="1">
    <source>
        <dbReference type="Pfam" id="PF12728"/>
    </source>
</evidence>
<dbReference type="Proteomes" id="UP000582646">
    <property type="component" value="Unassembled WGS sequence"/>
</dbReference>
<accession>A0A846X0P6</accession>
<dbReference type="SUPFAM" id="SSF46955">
    <property type="entry name" value="Putative DNA-binding domain"/>
    <property type="match status" value="1"/>
</dbReference>
<protein>
    <submittedName>
        <fullName evidence="2">Helix-turn-helix domain-containing protein</fullName>
    </submittedName>
</protein>
<reference evidence="2 3" key="1">
    <citation type="submission" date="2020-04" db="EMBL/GenBank/DDBJ databases">
        <title>MicrobeNet Type strains.</title>
        <authorList>
            <person name="Nicholson A.C."/>
        </authorList>
    </citation>
    <scope>NUCLEOTIDE SEQUENCE [LARGE SCALE GENOMIC DNA]</scope>
    <source>
        <strain evidence="2 3">DSM 44113</strain>
    </source>
</reference>
<name>A0A846X0P6_9ACTN</name>
<dbReference type="InterPro" id="IPR010093">
    <property type="entry name" value="SinI_DNA-bd"/>
</dbReference>